<evidence type="ECO:0000313" key="3">
    <source>
        <dbReference type="EMBL" id="SFS90257.1"/>
    </source>
</evidence>
<evidence type="ECO:0000256" key="1">
    <source>
        <dbReference type="SAM" id="Coils"/>
    </source>
</evidence>
<dbReference type="PANTHER" id="PTHR41786">
    <property type="entry name" value="MOTILITY ACCESSORY FACTOR MAF"/>
    <property type="match status" value="1"/>
</dbReference>
<feature type="coiled-coil region" evidence="1">
    <location>
        <begin position="502"/>
        <end position="545"/>
    </location>
</feature>
<dbReference type="PANTHER" id="PTHR41786:SF1">
    <property type="entry name" value="6-HYDROXYMETHYLPTERIN DIPHOSPHOKINASE MPTE-LIKE DOMAIN-CONTAINING PROTEIN"/>
    <property type="match status" value="1"/>
</dbReference>
<proteinExistence type="predicted"/>
<gene>
    <name evidence="3" type="ORF">SAMN05421668_11634</name>
</gene>
<organism evidence="3 4">
    <name type="scientific">Halolactibacillus miurensis</name>
    <dbReference type="NCBI Taxonomy" id="306541"/>
    <lineage>
        <taxon>Bacteria</taxon>
        <taxon>Bacillati</taxon>
        <taxon>Bacillota</taxon>
        <taxon>Bacilli</taxon>
        <taxon>Bacillales</taxon>
        <taxon>Bacillaceae</taxon>
        <taxon>Halolactibacillus</taxon>
    </lineage>
</organism>
<accession>A0A1I6TMN5</accession>
<dbReference type="AlphaFoldDB" id="A0A1I6TMN5"/>
<evidence type="ECO:0000313" key="4">
    <source>
        <dbReference type="Proteomes" id="UP000199139"/>
    </source>
</evidence>
<dbReference type="EMBL" id="FPAI01000016">
    <property type="protein sequence ID" value="SFS90257.1"/>
    <property type="molecule type" value="Genomic_DNA"/>
</dbReference>
<dbReference type="STRING" id="306541.SAMN05421668_11634"/>
<reference evidence="3 4" key="1">
    <citation type="submission" date="2016-10" db="EMBL/GenBank/DDBJ databases">
        <authorList>
            <person name="de Groot N.N."/>
        </authorList>
    </citation>
    <scope>NUCLEOTIDE SEQUENCE [LARGE SCALE GENOMIC DNA]</scope>
    <source>
        <strain evidence="3 4">DSM 17074</strain>
    </source>
</reference>
<sequence>MIQLNTNNSRYLLSYFPEVRTLLSNNNKETMIVEVIETKNKQETLKVKLEDRELFIHSSYNPEREAQHILKKELTQDFNSDTHVVFLGLGLGYHVSQFTKQYQQNSYSIIEPSLEIFNVASDLIQLEEVFNKNVAHLFVGEMYSVRQIVDQIYKESATRVEIVISPTYKQLFSKLINEFVSESKKMIRQKRSELATNYNFQFNWIENSIKNHKHVLNTPNILDDSFKERFSDKPVIIVSAGPSLSDDIESIRSIKQNNLAYIFSVGSAINTLITYDVIPDAVFSYDPGDKNHLVFEKMIDQDKDAIPLVYGSSVGHQLLENFRGPKYHFITSQDYTSRLLLGDQIGKNELVLDSPSIAVMTFQIVNKLGMSPIIFAGQNLGYLYNRRYAQGVDYDFIDSELTEQEVDHAEEVKDVYGNNIKTNIGFNSMRNALVQFASTFKGEYYNTTKGGAAIEGIPFKTIEDLLNDNLQQSIDKKIWPINKKSYDLSDYDKKKEDIQLSYESFVEEKARLEYTLNKIKEETGKKKLEKLFTKIDNELTKFENNQFFTHFIVQSIRVEHDLLIQKINRVAKKETTDKKKEIIQMFRGYNASLTTVLVKLVLVLQEEGILNNGNAKTERNLV</sequence>
<name>A0A1I6TMN5_9BACI</name>
<evidence type="ECO:0000259" key="2">
    <source>
        <dbReference type="Pfam" id="PF01973"/>
    </source>
</evidence>
<dbReference type="Pfam" id="PF01973">
    <property type="entry name" value="MptE-like"/>
    <property type="match status" value="1"/>
</dbReference>
<dbReference type="Proteomes" id="UP000199139">
    <property type="component" value="Unassembled WGS sequence"/>
</dbReference>
<dbReference type="InterPro" id="IPR002826">
    <property type="entry name" value="MptE-like"/>
</dbReference>
<keyword evidence="1" id="KW-0175">Coiled coil</keyword>
<protein>
    <submittedName>
        <fullName evidence="3">Uncharacterized conserved protein</fullName>
    </submittedName>
</protein>
<feature type="domain" description="6-hydroxymethylpterin diphosphokinase MptE-like" evidence="2">
    <location>
        <begin position="207"/>
        <end position="383"/>
    </location>
</feature>